<accession>A0A5C3NRC6</accession>
<dbReference type="AlphaFoldDB" id="A0A5C3NRC6"/>
<dbReference type="EMBL" id="ML211843">
    <property type="protein sequence ID" value="TFK80116.1"/>
    <property type="molecule type" value="Genomic_DNA"/>
</dbReference>
<evidence type="ECO:0000313" key="2">
    <source>
        <dbReference type="Proteomes" id="UP000308197"/>
    </source>
</evidence>
<evidence type="ECO:0000313" key="1">
    <source>
        <dbReference type="EMBL" id="TFK80116.1"/>
    </source>
</evidence>
<proteinExistence type="predicted"/>
<dbReference type="InParanoid" id="A0A5C3NRC6"/>
<reference evidence="1 2" key="1">
    <citation type="journal article" date="2019" name="Nat. Ecol. Evol.">
        <title>Megaphylogeny resolves global patterns of mushroom evolution.</title>
        <authorList>
            <person name="Varga T."/>
            <person name="Krizsan K."/>
            <person name="Foldi C."/>
            <person name="Dima B."/>
            <person name="Sanchez-Garcia M."/>
            <person name="Sanchez-Ramirez S."/>
            <person name="Szollosi G.J."/>
            <person name="Szarkandi J.G."/>
            <person name="Papp V."/>
            <person name="Albert L."/>
            <person name="Andreopoulos W."/>
            <person name="Angelini C."/>
            <person name="Antonin V."/>
            <person name="Barry K.W."/>
            <person name="Bougher N.L."/>
            <person name="Buchanan P."/>
            <person name="Buyck B."/>
            <person name="Bense V."/>
            <person name="Catcheside P."/>
            <person name="Chovatia M."/>
            <person name="Cooper J."/>
            <person name="Damon W."/>
            <person name="Desjardin D."/>
            <person name="Finy P."/>
            <person name="Geml J."/>
            <person name="Haridas S."/>
            <person name="Hughes K."/>
            <person name="Justo A."/>
            <person name="Karasinski D."/>
            <person name="Kautmanova I."/>
            <person name="Kiss B."/>
            <person name="Kocsube S."/>
            <person name="Kotiranta H."/>
            <person name="LaButti K.M."/>
            <person name="Lechner B.E."/>
            <person name="Liimatainen K."/>
            <person name="Lipzen A."/>
            <person name="Lukacs Z."/>
            <person name="Mihaltcheva S."/>
            <person name="Morgado L.N."/>
            <person name="Niskanen T."/>
            <person name="Noordeloos M.E."/>
            <person name="Ohm R.A."/>
            <person name="Ortiz-Santana B."/>
            <person name="Ovrebo C."/>
            <person name="Racz N."/>
            <person name="Riley R."/>
            <person name="Savchenko A."/>
            <person name="Shiryaev A."/>
            <person name="Soop K."/>
            <person name="Spirin V."/>
            <person name="Szebenyi C."/>
            <person name="Tomsovsky M."/>
            <person name="Tulloss R.E."/>
            <person name="Uehling J."/>
            <person name="Grigoriev I.V."/>
            <person name="Vagvolgyi C."/>
            <person name="Papp T."/>
            <person name="Martin F.M."/>
            <person name="Miettinen O."/>
            <person name="Hibbett D.S."/>
            <person name="Nagy L.G."/>
        </authorList>
    </citation>
    <scope>NUCLEOTIDE SEQUENCE [LARGE SCALE GENOMIC DNA]</scope>
    <source>
        <strain evidence="1 2">HHB13444</strain>
    </source>
</reference>
<sequence>MYAIVARLRGCLPAGSKWIDVLSSMHDIQSTGNVFDHIGLIVIVSIILDIQAVGNRAVSETAQGDAISLSRIPGHHCILLCHVSRSDHPHAGRSGVSVCPRAYKHPQKIFWHLQSLR</sequence>
<protein>
    <submittedName>
        <fullName evidence="1">Uncharacterized protein</fullName>
    </submittedName>
</protein>
<keyword evidence="2" id="KW-1185">Reference proteome</keyword>
<name>A0A5C3NRC6_9APHY</name>
<organism evidence="1 2">
    <name type="scientific">Polyporus arcularius HHB13444</name>
    <dbReference type="NCBI Taxonomy" id="1314778"/>
    <lineage>
        <taxon>Eukaryota</taxon>
        <taxon>Fungi</taxon>
        <taxon>Dikarya</taxon>
        <taxon>Basidiomycota</taxon>
        <taxon>Agaricomycotina</taxon>
        <taxon>Agaricomycetes</taxon>
        <taxon>Polyporales</taxon>
        <taxon>Polyporaceae</taxon>
        <taxon>Polyporus</taxon>
    </lineage>
</organism>
<dbReference type="Proteomes" id="UP000308197">
    <property type="component" value="Unassembled WGS sequence"/>
</dbReference>
<gene>
    <name evidence="1" type="ORF">K466DRAFT_393576</name>
</gene>